<name>A0AAW2R374_SESRA</name>
<reference evidence="3" key="2">
    <citation type="journal article" date="2024" name="Plant">
        <title>Genomic evolution and insights into agronomic trait innovations of Sesamum species.</title>
        <authorList>
            <person name="Miao H."/>
            <person name="Wang L."/>
            <person name="Qu L."/>
            <person name="Liu H."/>
            <person name="Sun Y."/>
            <person name="Le M."/>
            <person name="Wang Q."/>
            <person name="Wei S."/>
            <person name="Zheng Y."/>
            <person name="Lin W."/>
            <person name="Duan Y."/>
            <person name="Cao H."/>
            <person name="Xiong S."/>
            <person name="Wang X."/>
            <person name="Wei L."/>
            <person name="Li C."/>
            <person name="Ma Q."/>
            <person name="Ju M."/>
            <person name="Zhao R."/>
            <person name="Li G."/>
            <person name="Mu C."/>
            <person name="Tian Q."/>
            <person name="Mei H."/>
            <person name="Zhang T."/>
            <person name="Gao T."/>
            <person name="Zhang H."/>
        </authorList>
    </citation>
    <scope>NUCLEOTIDE SEQUENCE</scope>
    <source>
        <strain evidence="3">G02</strain>
    </source>
</reference>
<evidence type="ECO:0000259" key="2">
    <source>
        <dbReference type="PROSITE" id="PS50994"/>
    </source>
</evidence>
<dbReference type="InterPro" id="IPR043502">
    <property type="entry name" value="DNA/RNA_pol_sf"/>
</dbReference>
<keyword evidence="1" id="KW-0378">Hydrolase</keyword>
<protein>
    <submittedName>
        <fullName evidence="3">Retrovirus-related Pol polyprotein from transposon RE1</fullName>
    </submittedName>
</protein>
<dbReference type="PANTHER" id="PTHR11439">
    <property type="entry name" value="GAG-POL-RELATED RETROTRANSPOSON"/>
    <property type="match status" value="1"/>
</dbReference>
<dbReference type="Pfam" id="PF07727">
    <property type="entry name" value="RVT_2"/>
    <property type="match status" value="1"/>
</dbReference>
<proteinExistence type="predicted"/>
<dbReference type="PANTHER" id="PTHR11439:SF465">
    <property type="entry name" value="REVERSE TRANSCRIPTASE TY1_COPIA-TYPE DOMAIN-CONTAINING PROTEIN"/>
    <property type="match status" value="1"/>
</dbReference>
<reference evidence="3" key="1">
    <citation type="submission" date="2020-06" db="EMBL/GenBank/DDBJ databases">
        <authorList>
            <person name="Li T."/>
            <person name="Hu X."/>
            <person name="Zhang T."/>
            <person name="Song X."/>
            <person name="Zhang H."/>
            <person name="Dai N."/>
            <person name="Sheng W."/>
            <person name="Hou X."/>
            <person name="Wei L."/>
        </authorList>
    </citation>
    <scope>NUCLEOTIDE SEQUENCE</scope>
    <source>
        <strain evidence="3">G02</strain>
        <tissue evidence="3">Leaf</tissue>
    </source>
</reference>
<dbReference type="InterPro" id="IPR054722">
    <property type="entry name" value="PolX-like_BBD"/>
</dbReference>
<gene>
    <name evidence="3" type="ORF">Sradi_3364200</name>
</gene>
<dbReference type="CDD" id="cd09272">
    <property type="entry name" value="RNase_HI_RT_Ty1"/>
    <property type="match status" value="1"/>
</dbReference>
<dbReference type="Pfam" id="PF25597">
    <property type="entry name" value="SH3_retrovirus"/>
    <property type="match status" value="1"/>
</dbReference>
<dbReference type="Pfam" id="PF13976">
    <property type="entry name" value="gag_pre-integrs"/>
    <property type="match status" value="1"/>
</dbReference>
<evidence type="ECO:0000256" key="1">
    <source>
        <dbReference type="ARBA" id="ARBA00022750"/>
    </source>
</evidence>
<dbReference type="Gene3D" id="3.30.420.10">
    <property type="entry name" value="Ribonuclease H-like superfamily/Ribonuclease H"/>
    <property type="match status" value="1"/>
</dbReference>
<dbReference type="InterPro" id="IPR012337">
    <property type="entry name" value="RNaseH-like_sf"/>
</dbReference>
<feature type="domain" description="Integrase catalytic" evidence="2">
    <location>
        <begin position="214"/>
        <end position="395"/>
    </location>
</feature>
<dbReference type="InterPro" id="IPR036397">
    <property type="entry name" value="RNaseH_sf"/>
</dbReference>
<comment type="caution">
    <text evidence="3">The sequence shown here is derived from an EMBL/GenBank/DDBJ whole genome shotgun (WGS) entry which is preliminary data.</text>
</comment>
<keyword evidence="1" id="KW-0645">Protease</keyword>
<sequence>MSQQDPLQVNFAHGEDFAGKVISNSSVIDFGSWIVDTGATNHMCAFPSHFTHRRSSTLTSFVHLPDGSSQPVKFTGDIPLTDRLKLTNVLYIPTFKYNLISVQKLCASNAISVHFSPLNCWLQDLETKDILAVGRVLGGLYILDKASFNPTYIQRIPVPFISSKCNMSSTVGDNWLWHQRLGHPSLPVIQHIKSIKAFGSWDMCDICHIAKQKRLPFPSHDIQSTQVFELIHVDVWGPYRTPTLTKCHYFLTIVDDHSRAVWVFLLQNKTQVFSKLSSFLNSVQTQFHTQVKIVRSDNGSEFVNFSCHDLFQSLGIIHQKSCPHTPQQNGIVERKHQHLLNMASQNQKGYRLFHLTDKVIFTSRDVYFHENYFPFSHITHSPTSYLPTPAIDSTSYTHPNSAPVDSITPNPEPNVPETPTLNLSPAHTPVLRRSQRHVNQPLWLQDFICHNASSTPFHSCDSCSFSPAHMSFLAQVDAVQEPRSFTEANRSSHWREAMEKELEALEKNSTWDLTELPAGKRAIGSRWVYKTKLNQDGSIERYKARLVAKGYTQIEGVDFFDSFSPVAKTVTVRIFIAVATAFRWPLLQLDVNNAFLHGHLEEEVYMVPPEGYNKAHGGLVCRLKKSLYGLKQASRQWNVEFTTKLESYGFKQCPHDHCLFTLKKDSLFLALIVYVDDVLLTGNSLPALDAVKHYLDDLFTIKDLGNAKYFLGLELARSNQGTYVTQRKYLLDIVHDCHLDDAKATTTPLPAGIKFDASSGPCLASPERYRRLVGRLLYLGFSRPDISFAVQQLSQFIQCPRQPHWDAALYLVRYLKGSSTLGLFFAADSSLPLTAYSDSDWASCLDTRRSVTGYCIFLGASLISWKTKKQATVSRSSAEAEYRSMGSTVCELLWIGYILAEFGISLDSPIPFYCDNKAAIHITENPVFHERTKHLDIDCHLVRDQFKRGFILPQHVSSQHQPADLFTKSLPASPFARLVSKLGMLSHAPT</sequence>
<evidence type="ECO:0000313" key="3">
    <source>
        <dbReference type="EMBL" id="KAL0374485.1"/>
    </source>
</evidence>
<dbReference type="GO" id="GO:0015074">
    <property type="term" value="P:DNA integration"/>
    <property type="evidence" value="ECO:0007669"/>
    <property type="project" value="InterPro"/>
</dbReference>
<dbReference type="GO" id="GO:0004190">
    <property type="term" value="F:aspartic-type endopeptidase activity"/>
    <property type="evidence" value="ECO:0007669"/>
    <property type="project" value="UniProtKB-KW"/>
</dbReference>
<dbReference type="EMBL" id="JACGWJ010000014">
    <property type="protein sequence ID" value="KAL0374485.1"/>
    <property type="molecule type" value="Genomic_DNA"/>
</dbReference>
<dbReference type="SUPFAM" id="SSF56672">
    <property type="entry name" value="DNA/RNA polymerases"/>
    <property type="match status" value="1"/>
</dbReference>
<dbReference type="AlphaFoldDB" id="A0AAW2R374"/>
<dbReference type="Pfam" id="PF22936">
    <property type="entry name" value="Pol_BBD"/>
    <property type="match status" value="1"/>
</dbReference>
<keyword evidence="1" id="KW-0064">Aspartyl protease</keyword>
<dbReference type="PROSITE" id="PS50994">
    <property type="entry name" value="INTEGRASE"/>
    <property type="match status" value="1"/>
</dbReference>
<accession>A0AAW2R374</accession>
<dbReference type="Pfam" id="PF00665">
    <property type="entry name" value="rve"/>
    <property type="match status" value="1"/>
</dbReference>
<organism evidence="3">
    <name type="scientific">Sesamum radiatum</name>
    <name type="common">Black benniseed</name>
    <dbReference type="NCBI Taxonomy" id="300843"/>
    <lineage>
        <taxon>Eukaryota</taxon>
        <taxon>Viridiplantae</taxon>
        <taxon>Streptophyta</taxon>
        <taxon>Embryophyta</taxon>
        <taxon>Tracheophyta</taxon>
        <taxon>Spermatophyta</taxon>
        <taxon>Magnoliopsida</taxon>
        <taxon>eudicotyledons</taxon>
        <taxon>Gunneridae</taxon>
        <taxon>Pentapetalae</taxon>
        <taxon>asterids</taxon>
        <taxon>lamiids</taxon>
        <taxon>Lamiales</taxon>
        <taxon>Pedaliaceae</taxon>
        <taxon>Sesamum</taxon>
    </lineage>
</organism>
<dbReference type="InterPro" id="IPR001584">
    <property type="entry name" value="Integrase_cat-core"/>
</dbReference>
<dbReference type="InterPro" id="IPR025724">
    <property type="entry name" value="GAG-pre-integrase_dom"/>
</dbReference>
<dbReference type="SUPFAM" id="SSF53098">
    <property type="entry name" value="Ribonuclease H-like"/>
    <property type="match status" value="1"/>
</dbReference>
<dbReference type="InterPro" id="IPR057670">
    <property type="entry name" value="SH3_retrovirus"/>
</dbReference>
<dbReference type="InterPro" id="IPR013103">
    <property type="entry name" value="RVT_2"/>
</dbReference>
<dbReference type="GO" id="GO:0003676">
    <property type="term" value="F:nucleic acid binding"/>
    <property type="evidence" value="ECO:0007669"/>
    <property type="project" value="InterPro"/>
</dbReference>